<comment type="similarity">
    <text evidence="1">Belongs to the 4-hydroxybenzoyl-CoA thioesterase family.</text>
</comment>
<proteinExistence type="inferred from homology"/>
<dbReference type="AlphaFoldDB" id="A0A368TXK3"/>
<accession>A0A368TXK3</accession>
<protein>
    <submittedName>
        <fullName evidence="3">Acyl-CoA thioesterase</fullName>
    </submittedName>
</protein>
<keyword evidence="4" id="KW-1185">Reference proteome</keyword>
<dbReference type="Proteomes" id="UP000252405">
    <property type="component" value="Unassembled WGS sequence"/>
</dbReference>
<dbReference type="EMBL" id="QPII01000007">
    <property type="protein sequence ID" value="RCV89086.1"/>
    <property type="molecule type" value="Genomic_DNA"/>
</dbReference>
<organism evidence="3 4">
    <name type="scientific">Billgrantia montanilacus</name>
    <dbReference type="NCBI Taxonomy" id="2282305"/>
    <lineage>
        <taxon>Bacteria</taxon>
        <taxon>Pseudomonadati</taxon>
        <taxon>Pseudomonadota</taxon>
        <taxon>Gammaproteobacteria</taxon>
        <taxon>Oceanospirillales</taxon>
        <taxon>Halomonadaceae</taxon>
        <taxon>Billgrantia</taxon>
    </lineage>
</organism>
<dbReference type="CDD" id="cd00586">
    <property type="entry name" value="4HBT"/>
    <property type="match status" value="1"/>
</dbReference>
<dbReference type="PANTHER" id="PTHR31793:SF27">
    <property type="entry name" value="NOVEL THIOESTERASE SUPERFAMILY DOMAIN AND SAPOSIN A-TYPE DOMAIN CONTAINING PROTEIN (0610012H03RIK)"/>
    <property type="match status" value="1"/>
</dbReference>
<keyword evidence="2" id="KW-0378">Hydrolase</keyword>
<gene>
    <name evidence="3" type="ORF">DU505_11010</name>
</gene>
<evidence type="ECO:0000313" key="3">
    <source>
        <dbReference type="EMBL" id="RCV89086.1"/>
    </source>
</evidence>
<name>A0A368TXK3_9GAMM</name>
<evidence type="ECO:0000256" key="2">
    <source>
        <dbReference type="ARBA" id="ARBA00022801"/>
    </source>
</evidence>
<dbReference type="Pfam" id="PF13279">
    <property type="entry name" value="4HBT_2"/>
    <property type="match status" value="1"/>
</dbReference>
<dbReference type="InterPro" id="IPR050563">
    <property type="entry name" value="4-hydroxybenzoyl-CoA_TE"/>
</dbReference>
<comment type="caution">
    <text evidence="3">The sequence shown here is derived from an EMBL/GenBank/DDBJ whole genome shotgun (WGS) entry which is preliminary data.</text>
</comment>
<dbReference type="InterPro" id="IPR029069">
    <property type="entry name" value="HotDog_dom_sf"/>
</dbReference>
<dbReference type="Gene3D" id="3.10.129.10">
    <property type="entry name" value="Hotdog Thioesterase"/>
    <property type="match status" value="1"/>
</dbReference>
<dbReference type="SUPFAM" id="SSF54637">
    <property type="entry name" value="Thioesterase/thiol ester dehydrase-isomerase"/>
    <property type="match status" value="1"/>
</dbReference>
<dbReference type="RefSeq" id="WP_114479042.1">
    <property type="nucleotide sequence ID" value="NZ_QPII01000007.1"/>
</dbReference>
<reference evidence="3 4" key="1">
    <citation type="submission" date="2018-07" db="EMBL/GenBank/DDBJ databases">
        <title>Halomonas montanilacus sp. nov., isolated from Lake Pengyan on Tibetan Plateau.</title>
        <authorList>
            <person name="Lu H."/>
            <person name="Xing P."/>
            <person name="Wu Q."/>
        </authorList>
    </citation>
    <scope>NUCLEOTIDE SEQUENCE [LARGE SCALE GENOMIC DNA]</scope>
    <source>
        <strain evidence="3 4">PYC7W</strain>
    </source>
</reference>
<dbReference type="OrthoDB" id="9799036at2"/>
<evidence type="ECO:0000313" key="4">
    <source>
        <dbReference type="Proteomes" id="UP000252405"/>
    </source>
</evidence>
<sequence>MFVRTIEPAFYDTDALGHVNNTRLPAWFEMARNDLFRLFTPDLDPRKWRLIMARMEIDYRAELHYGSDIELRTYLSRLGNSSFTVTQEAWQKGVLTNLGNTVLVHFDHGEKRSVPIEGELRAALEEHLRPVEEPTKA</sequence>
<dbReference type="GO" id="GO:0047617">
    <property type="term" value="F:fatty acyl-CoA hydrolase activity"/>
    <property type="evidence" value="ECO:0007669"/>
    <property type="project" value="TreeGrafter"/>
</dbReference>
<evidence type="ECO:0000256" key="1">
    <source>
        <dbReference type="ARBA" id="ARBA00005953"/>
    </source>
</evidence>
<dbReference type="PANTHER" id="PTHR31793">
    <property type="entry name" value="4-HYDROXYBENZOYL-COA THIOESTERASE FAMILY MEMBER"/>
    <property type="match status" value="1"/>
</dbReference>